<evidence type="ECO:0000313" key="2">
    <source>
        <dbReference type="EMBL" id="MBI4921626.1"/>
    </source>
</evidence>
<name>A0A933L366_9HYPH</name>
<dbReference type="SUPFAM" id="SSF54637">
    <property type="entry name" value="Thioesterase/thiol ester dehydrase-isomerase"/>
    <property type="match status" value="1"/>
</dbReference>
<dbReference type="AlphaFoldDB" id="A0A933L366"/>
<dbReference type="CDD" id="cd03450">
    <property type="entry name" value="NodN"/>
    <property type="match status" value="1"/>
</dbReference>
<evidence type="ECO:0000313" key="3">
    <source>
        <dbReference type="Proteomes" id="UP000782610"/>
    </source>
</evidence>
<dbReference type="PANTHER" id="PTHR42993">
    <property type="entry name" value="MAOC-LIKE DEHYDRATASE DOMAIN-CONTAINING PROTEIN"/>
    <property type="match status" value="1"/>
</dbReference>
<dbReference type="InterPro" id="IPR002539">
    <property type="entry name" value="MaoC-like_dom"/>
</dbReference>
<gene>
    <name evidence="2" type="ORF">HY834_07735</name>
</gene>
<feature type="domain" description="MaoC-like" evidence="1">
    <location>
        <begin position="15"/>
        <end position="130"/>
    </location>
</feature>
<sequence length="155" mass="17110">MTYRFSTAEQVIADVGRNLGATDWLTIAQDRITKFAEATGDFQWLHVDAEKAANGPYGATIAHGFLTLSLTNMFLPELFMPDNLDWGVNYGVDRVRFPAPVIVNSRIRGVGELLAATRIAENAVQTTVRISVEIEGKDKPGCVADALQRYYFRAA</sequence>
<dbReference type="InterPro" id="IPR039375">
    <property type="entry name" value="NodN-like"/>
</dbReference>
<accession>A0A933L366</accession>
<dbReference type="InterPro" id="IPR029069">
    <property type="entry name" value="HotDog_dom_sf"/>
</dbReference>
<dbReference type="EMBL" id="JACRAF010000022">
    <property type="protein sequence ID" value="MBI4921626.1"/>
    <property type="molecule type" value="Genomic_DNA"/>
</dbReference>
<evidence type="ECO:0000259" key="1">
    <source>
        <dbReference type="Pfam" id="PF01575"/>
    </source>
</evidence>
<dbReference type="Proteomes" id="UP000782610">
    <property type="component" value="Unassembled WGS sequence"/>
</dbReference>
<dbReference type="Gene3D" id="3.10.129.10">
    <property type="entry name" value="Hotdog Thioesterase"/>
    <property type="match status" value="1"/>
</dbReference>
<organism evidence="2 3">
    <name type="scientific">Devosia nanyangense</name>
    <dbReference type="NCBI Taxonomy" id="1228055"/>
    <lineage>
        <taxon>Bacteria</taxon>
        <taxon>Pseudomonadati</taxon>
        <taxon>Pseudomonadota</taxon>
        <taxon>Alphaproteobacteria</taxon>
        <taxon>Hyphomicrobiales</taxon>
        <taxon>Devosiaceae</taxon>
        <taxon>Devosia</taxon>
    </lineage>
</organism>
<dbReference type="Pfam" id="PF01575">
    <property type="entry name" value="MaoC_dehydratas"/>
    <property type="match status" value="1"/>
</dbReference>
<dbReference type="PANTHER" id="PTHR42993:SF1">
    <property type="entry name" value="MAOC-LIKE DEHYDRATASE DOMAIN-CONTAINING PROTEIN"/>
    <property type="match status" value="1"/>
</dbReference>
<proteinExistence type="predicted"/>
<comment type="caution">
    <text evidence="2">The sequence shown here is derived from an EMBL/GenBank/DDBJ whole genome shotgun (WGS) entry which is preliminary data.</text>
</comment>
<reference evidence="2" key="1">
    <citation type="submission" date="2020-07" db="EMBL/GenBank/DDBJ databases">
        <title>Huge and variable diversity of episymbiotic CPR bacteria and DPANN archaea in groundwater ecosystems.</title>
        <authorList>
            <person name="He C.Y."/>
            <person name="Keren R."/>
            <person name="Whittaker M."/>
            <person name="Farag I.F."/>
            <person name="Doudna J."/>
            <person name="Cate J.H.D."/>
            <person name="Banfield J.F."/>
        </authorList>
    </citation>
    <scope>NUCLEOTIDE SEQUENCE</scope>
    <source>
        <strain evidence="2">NC_groundwater_1586_Pr3_B-0.1um_66_15</strain>
    </source>
</reference>
<protein>
    <submittedName>
        <fullName evidence="2">MaoC family dehydratase</fullName>
    </submittedName>
</protein>